<dbReference type="PANTHER" id="PTHR35004:SF8">
    <property type="entry name" value="TRANSPOSASE RV3428C-RELATED"/>
    <property type="match status" value="1"/>
</dbReference>
<name>A0A3B0WKK1_9ZZZZ</name>
<evidence type="ECO:0000313" key="2">
    <source>
        <dbReference type="EMBL" id="VAW56395.1"/>
    </source>
</evidence>
<protein>
    <submittedName>
        <fullName evidence="2">Mobile element protein</fullName>
    </submittedName>
</protein>
<accession>A0A3B0WKK1</accession>
<reference evidence="2" key="1">
    <citation type="submission" date="2018-06" db="EMBL/GenBank/DDBJ databases">
        <authorList>
            <person name="Zhirakovskaya E."/>
        </authorList>
    </citation>
    <scope>NUCLEOTIDE SEQUENCE</scope>
</reference>
<dbReference type="InterPro" id="IPR054353">
    <property type="entry name" value="IstA-like_C"/>
</dbReference>
<evidence type="ECO:0000259" key="1">
    <source>
        <dbReference type="Pfam" id="PF22483"/>
    </source>
</evidence>
<dbReference type="EMBL" id="UOFF01000221">
    <property type="protein sequence ID" value="VAW56395.1"/>
    <property type="molecule type" value="Genomic_DNA"/>
</dbReference>
<sequence length="106" mass="12282">MIPDNLKSAAIKTHRYKPALKPLPKSPYEYVEIKLARARIDYHIEFDKHYYSVPHHLIKEQVEVQVSSTFVSIYAYGNRVSYHPCSYAQGAHSTLTEHMPDSHRAI</sequence>
<proteinExistence type="predicted"/>
<feature type="domain" description="Transposase for insertion sequence element IS21-like C-terminal" evidence="1">
    <location>
        <begin position="23"/>
        <end position="94"/>
    </location>
</feature>
<dbReference type="Pfam" id="PF22483">
    <property type="entry name" value="Mu-transpos_C_2"/>
    <property type="match status" value="1"/>
</dbReference>
<gene>
    <name evidence="2" type="ORF">MNBD_GAMMA07-2739</name>
</gene>
<dbReference type="PANTHER" id="PTHR35004">
    <property type="entry name" value="TRANSPOSASE RV3428C-RELATED"/>
    <property type="match status" value="1"/>
</dbReference>
<dbReference type="AlphaFoldDB" id="A0A3B0WKK1"/>
<organism evidence="2">
    <name type="scientific">hydrothermal vent metagenome</name>
    <dbReference type="NCBI Taxonomy" id="652676"/>
    <lineage>
        <taxon>unclassified sequences</taxon>
        <taxon>metagenomes</taxon>
        <taxon>ecological metagenomes</taxon>
    </lineage>
</organism>